<dbReference type="VEuPathDB" id="AmoebaDB:EHI7A_188890"/>
<evidence type="ECO:0000313" key="2">
    <source>
        <dbReference type="EMBL" id="GAT98004.1"/>
    </source>
</evidence>
<proteinExistence type="predicted"/>
<accession>A0A175JXD9</accession>
<reference evidence="2 3" key="1">
    <citation type="submission" date="2016-05" db="EMBL/GenBank/DDBJ databases">
        <title>First whole genome sequencing of Entamoeba histolytica HM1:IMSS-clone-6.</title>
        <authorList>
            <person name="Mukherjee Avik.K."/>
            <person name="Izumyama S."/>
            <person name="Nakada-Tsukui K."/>
            <person name="Nozaki T."/>
        </authorList>
    </citation>
    <scope>NUCLEOTIDE SEQUENCE [LARGE SCALE GENOMIC DNA]</scope>
    <source>
        <strain evidence="2 3">HM1:IMSS clone 6</strain>
    </source>
</reference>
<dbReference type="Proteomes" id="UP000078387">
    <property type="component" value="Unassembled WGS sequence"/>
</dbReference>
<protein>
    <submittedName>
        <fullName evidence="2">Uncharacterized protein</fullName>
    </submittedName>
</protein>
<dbReference type="VEuPathDB" id="AmoebaDB:EHI8A_227970"/>
<sequence>MRITINIINNGTINMTGFPPLNDKGKEYITDNENRKEKHSSRKVEREEIIVDGKVSIASLSNSGSSRKEKRSSKKLNKADIDELKKEHKWDDLMNQIIRSGETRTVSKDKAQETRKKKCAVMKELVLTKETPRKKIADKKKEFTPTAYLGWTPFKNSTIVWEAYGNEINPKILKQYSLMPSMMIFYETNVATFGTYEVEPPMLINEKVVFRQKYTVFVIDHSKRLEKRLKITNGDAKVGHDVIIASGNHTITEMSEGLAIYLKHLPPYHNEDIFYQNSYHYIKSIIVASFYD</sequence>
<dbReference type="VEuPathDB" id="AmoebaDB:KM1_294900"/>
<organism evidence="2 3">
    <name type="scientific">Entamoeba histolytica</name>
    <dbReference type="NCBI Taxonomy" id="5759"/>
    <lineage>
        <taxon>Eukaryota</taxon>
        <taxon>Amoebozoa</taxon>
        <taxon>Evosea</taxon>
        <taxon>Archamoebae</taxon>
        <taxon>Mastigamoebida</taxon>
        <taxon>Entamoebidae</taxon>
        <taxon>Entamoeba</taxon>
    </lineage>
</organism>
<feature type="compositionally biased region" description="Basic and acidic residues" evidence="1">
    <location>
        <begin position="23"/>
        <end position="44"/>
    </location>
</feature>
<name>A0A175JXD9_ENTHI</name>
<comment type="caution">
    <text evidence="2">The sequence shown here is derived from an EMBL/GenBank/DDBJ whole genome shotgun (WGS) entry which is preliminary data.</text>
</comment>
<gene>
    <name evidence="2" type="ORF">CL6EHI_056250</name>
</gene>
<evidence type="ECO:0000256" key="1">
    <source>
        <dbReference type="SAM" id="MobiDB-lite"/>
    </source>
</evidence>
<feature type="region of interest" description="Disordered" evidence="1">
    <location>
        <begin position="17"/>
        <end position="44"/>
    </location>
</feature>
<dbReference type="AlphaFoldDB" id="A0A175JXD9"/>
<dbReference type="eggNOG" id="ENOG502RDUC">
    <property type="taxonomic scope" value="Eukaryota"/>
</dbReference>
<dbReference type="VEuPathDB" id="AmoebaDB:EHI5A_140680"/>
<dbReference type="VEuPathDB" id="AmoebaDB:EHI_056250"/>
<evidence type="ECO:0000313" key="3">
    <source>
        <dbReference type="Proteomes" id="UP000078387"/>
    </source>
</evidence>
<dbReference type="EMBL" id="BDEQ01000001">
    <property type="protein sequence ID" value="GAT98004.1"/>
    <property type="molecule type" value="Genomic_DNA"/>
</dbReference>